<dbReference type="Pfam" id="PF08244">
    <property type="entry name" value="Glyco_hydro_32C"/>
    <property type="match status" value="1"/>
</dbReference>
<dbReference type="SMART" id="SM00640">
    <property type="entry name" value="Glyco_32"/>
    <property type="match status" value="1"/>
</dbReference>
<evidence type="ECO:0000259" key="7">
    <source>
        <dbReference type="Pfam" id="PF00251"/>
    </source>
</evidence>
<evidence type="ECO:0000313" key="9">
    <source>
        <dbReference type="EMBL" id="ACB94959.1"/>
    </source>
</evidence>
<feature type="domain" description="Glycosyl hydrolase family 32 C-terminal" evidence="8">
    <location>
        <begin position="543"/>
        <end position="696"/>
    </location>
</feature>
<dbReference type="PANTHER" id="PTHR42800">
    <property type="entry name" value="EXOINULINASE INUD (AFU_ORTHOLOGUE AFUA_5G00480)"/>
    <property type="match status" value="1"/>
</dbReference>
<dbReference type="Proteomes" id="UP000001695">
    <property type="component" value="Chromosome"/>
</dbReference>
<keyword evidence="4 5" id="KW-0326">Glycosidase</keyword>
<dbReference type="FunFam" id="2.60.120.560:FF:000003">
    <property type="entry name" value="Extracellular exo-inulinase inuE"/>
    <property type="match status" value="1"/>
</dbReference>
<evidence type="ECO:0000256" key="2">
    <source>
        <dbReference type="ARBA" id="ARBA00022729"/>
    </source>
</evidence>
<dbReference type="STRING" id="395963.Bind_1319"/>
<sequence length="705" mass="76498">MKPNGKIKLALLSMMTLASSYALAGTYTETFRPQFHYTPAKNWMNDPNGLVYYGGKYHLFYQYNPNGMTWGDMSWGHAVSTDTVHWTEMPIALNVEKYAPGQVTQMFWSGSAVVDSNNTSGLGTTTNPPMVAIYTSYYPQALTLANGTSVQAGTQAQSIAYSLDQGTTWTQYSGDPIIQLPPSPYQDQFQNFRDPKVFWYAPEKKWVMVAALAALHKVVLYSSKDLKQWTFMSEFGPANESIGAWECPDLFPLPVDGNTSNIKWVLVVNINPGSITAGSGAQYFLGQFDDTQFVADANNVYDSLPPAGSTVFQNFEGSSYSALGWTATGALAGQAPARETIPGMEGNQLADTYGTGDSSVSTLTSPPFTITTSYINFLVSGGYHPYDPATYGTSMDTETAVNLLINGKVVQSTTGSNGIELVWRSWDVSGYNGQVAQIQIVDNNTGTTGWGHILVDDIVFSDVSKQEANWIDYGPDFYAVNSWNGLSGGRRLSIGWMNNWNYANTIPTTPWRSAMSVPREFALKTINSQVRLVQRPVADLLGLRGSSIYTQTTNTSLFSSNMVVPVDNTKGEALDISTKFKPGTASQFGMKVRVGANGEETVVGYDVKTHTVFVDRSKSGQINFDPTFTGRYSAPLLPSVDGSIALRVLVDWSSVEVFGGSGEAVLTSQIFPAPTSDGVAVFANGGTAVLQSINISSMNSSWPNQ</sequence>
<dbReference type="InterPro" id="IPR001362">
    <property type="entry name" value="Glyco_hydro_32"/>
</dbReference>
<dbReference type="PROSITE" id="PS00609">
    <property type="entry name" value="GLYCOSYL_HYDROL_F32"/>
    <property type="match status" value="1"/>
</dbReference>
<dbReference type="SUPFAM" id="SSF49899">
    <property type="entry name" value="Concanavalin A-like lectins/glucanases"/>
    <property type="match status" value="1"/>
</dbReference>
<dbReference type="OrthoDB" id="9801455at2"/>
<dbReference type="CDD" id="cd18622">
    <property type="entry name" value="GH32_Inu-like"/>
    <property type="match status" value="1"/>
</dbReference>
<dbReference type="GO" id="GO:0004575">
    <property type="term" value="F:sucrose alpha-glucosidase activity"/>
    <property type="evidence" value="ECO:0007669"/>
    <property type="project" value="TreeGrafter"/>
</dbReference>
<dbReference type="RefSeq" id="WP_012384316.1">
    <property type="nucleotide sequence ID" value="NC_010581.1"/>
</dbReference>
<dbReference type="InterPro" id="IPR013148">
    <property type="entry name" value="Glyco_hydro_32_N"/>
</dbReference>
<dbReference type="EC" id="3.2.1.65" evidence="9"/>
<feature type="signal peptide" evidence="6">
    <location>
        <begin position="1"/>
        <end position="24"/>
    </location>
</feature>
<evidence type="ECO:0000256" key="5">
    <source>
        <dbReference type="RuleBase" id="RU362110"/>
    </source>
</evidence>
<gene>
    <name evidence="9" type="ordered locus">Bind_1319</name>
</gene>
<dbReference type="CAZy" id="GH32">
    <property type="family name" value="Glycoside Hydrolase Family 32"/>
</dbReference>
<name>B2IK27_BEII9</name>
<dbReference type="SUPFAM" id="SSF75005">
    <property type="entry name" value="Arabinanase/levansucrase/invertase"/>
    <property type="match status" value="1"/>
</dbReference>
<dbReference type="PANTHER" id="PTHR42800:SF1">
    <property type="entry name" value="EXOINULINASE INUD (AFU_ORTHOLOGUE AFUA_5G00480)"/>
    <property type="match status" value="1"/>
</dbReference>
<dbReference type="InterPro" id="IPR013189">
    <property type="entry name" value="Glyco_hydro_32_C"/>
</dbReference>
<evidence type="ECO:0000256" key="6">
    <source>
        <dbReference type="SAM" id="SignalP"/>
    </source>
</evidence>
<dbReference type="InterPro" id="IPR018053">
    <property type="entry name" value="Glyco_hydro_32_AS"/>
</dbReference>
<reference evidence="9 10" key="2">
    <citation type="journal article" date="2010" name="J. Bacteriol.">
        <title>Complete genome sequence of Beijerinckia indica subsp. indica.</title>
        <authorList>
            <person name="Tamas I."/>
            <person name="Dedysh S.N."/>
            <person name="Liesack W."/>
            <person name="Stott M.B."/>
            <person name="Alam M."/>
            <person name="Murrell J.C."/>
            <person name="Dunfield P.F."/>
        </authorList>
    </citation>
    <scope>NUCLEOTIDE SEQUENCE [LARGE SCALE GENOMIC DNA]</scope>
    <source>
        <strain evidence="10">ATCC 9039 / DSM 1715 / NCIMB 8712</strain>
    </source>
</reference>
<dbReference type="eggNOG" id="COG1621">
    <property type="taxonomic scope" value="Bacteria"/>
</dbReference>
<reference evidence="10" key="1">
    <citation type="submission" date="2008-03" db="EMBL/GenBank/DDBJ databases">
        <title>Complete sequence of chromosome of Beijerinckia indica subsp. indica ATCC 9039.</title>
        <authorList>
            <consortium name="US DOE Joint Genome Institute"/>
            <person name="Copeland A."/>
            <person name="Lucas S."/>
            <person name="Lapidus A."/>
            <person name="Glavina del Rio T."/>
            <person name="Dalin E."/>
            <person name="Tice H."/>
            <person name="Bruce D."/>
            <person name="Goodwin L."/>
            <person name="Pitluck S."/>
            <person name="LaButti K."/>
            <person name="Schmutz J."/>
            <person name="Larimer F."/>
            <person name="Land M."/>
            <person name="Hauser L."/>
            <person name="Kyrpides N."/>
            <person name="Mikhailova N."/>
            <person name="Dunfield P.F."/>
            <person name="Dedysh S.N."/>
            <person name="Liesack W."/>
            <person name="Saw J.H."/>
            <person name="Alam M."/>
            <person name="Chen Y."/>
            <person name="Murrell J.C."/>
            <person name="Richardson P."/>
        </authorList>
    </citation>
    <scope>NUCLEOTIDE SEQUENCE [LARGE SCALE GENOMIC DNA]</scope>
    <source>
        <strain evidence="10">ATCC 9039 / DSM 1715 / NCIMB 8712</strain>
    </source>
</reference>
<dbReference type="AlphaFoldDB" id="B2IK27"/>
<accession>B2IK27</accession>
<dbReference type="Pfam" id="PF00251">
    <property type="entry name" value="Glyco_hydro_32N"/>
    <property type="match status" value="2"/>
</dbReference>
<evidence type="ECO:0000256" key="4">
    <source>
        <dbReference type="ARBA" id="ARBA00023295"/>
    </source>
</evidence>
<keyword evidence="2 6" id="KW-0732">Signal</keyword>
<evidence type="ECO:0000313" key="10">
    <source>
        <dbReference type="Proteomes" id="UP000001695"/>
    </source>
</evidence>
<protein>
    <submittedName>
        <fullName evidence="9">Levanase</fullName>
        <ecNumber evidence="9">3.2.1.65</ecNumber>
    </submittedName>
</protein>
<feature type="domain" description="Glycosyl hydrolase family 32 N-terminal" evidence="7">
    <location>
        <begin position="36"/>
        <end position="297"/>
    </location>
</feature>
<dbReference type="GO" id="GO:0031219">
    <property type="term" value="F:levanase activity"/>
    <property type="evidence" value="ECO:0007669"/>
    <property type="project" value="UniProtKB-EC"/>
</dbReference>
<evidence type="ECO:0000259" key="8">
    <source>
        <dbReference type="Pfam" id="PF08244"/>
    </source>
</evidence>
<proteinExistence type="inferred from homology"/>
<evidence type="ECO:0000256" key="3">
    <source>
        <dbReference type="ARBA" id="ARBA00022801"/>
    </source>
</evidence>
<dbReference type="CAZy" id="CBM38">
    <property type="family name" value="Carbohydrate-Binding Module Family 38"/>
</dbReference>
<dbReference type="HOGENOM" id="CLU_001528_3_0_5"/>
<dbReference type="InterPro" id="IPR023296">
    <property type="entry name" value="Glyco_hydro_beta-prop_sf"/>
</dbReference>
<dbReference type="GO" id="GO:0005737">
    <property type="term" value="C:cytoplasm"/>
    <property type="evidence" value="ECO:0007669"/>
    <property type="project" value="TreeGrafter"/>
</dbReference>
<evidence type="ECO:0000256" key="1">
    <source>
        <dbReference type="ARBA" id="ARBA00009902"/>
    </source>
</evidence>
<keyword evidence="10" id="KW-1185">Reference proteome</keyword>
<comment type="similarity">
    <text evidence="1 5">Belongs to the glycosyl hydrolase 32 family.</text>
</comment>
<dbReference type="InterPro" id="IPR013320">
    <property type="entry name" value="ConA-like_dom_sf"/>
</dbReference>
<dbReference type="KEGG" id="bid:Bind_1319"/>
<dbReference type="EMBL" id="CP001016">
    <property type="protein sequence ID" value="ACB94959.1"/>
    <property type="molecule type" value="Genomic_DNA"/>
</dbReference>
<keyword evidence="3 5" id="KW-0378">Hydrolase</keyword>
<feature type="chain" id="PRO_5002778988" evidence="6">
    <location>
        <begin position="25"/>
        <end position="705"/>
    </location>
</feature>
<feature type="domain" description="Glycosyl hydrolase family 32 N-terminal" evidence="7">
    <location>
        <begin position="464"/>
        <end position="536"/>
    </location>
</feature>
<dbReference type="Gene3D" id="2.115.10.20">
    <property type="entry name" value="Glycosyl hydrolase domain, family 43"/>
    <property type="match status" value="2"/>
</dbReference>
<dbReference type="GO" id="GO:0005987">
    <property type="term" value="P:sucrose catabolic process"/>
    <property type="evidence" value="ECO:0007669"/>
    <property type="project" value="TreeGrafter"/>
</dbReference>
<dbReference type="Gene3D" id="2.60.120.560">
    <property type="entry name" value="Exo-inulinase, domain 1"/>
    <property type="match status" value="1"/>
</dbReference>
<organism evidence="9 10">
    <name type="scientific">Beijerinckia indica subsp. indica (strain ATCC 9039 / DSM 1715 / NCIMB 8712)</name>
    <dbReference type="NCBI Taxonomy" id="395963"/>
    <lineage>
        <taxon>Bacteria</taxon>
        <taxon>Pseudomonadati</taxon>
        <taxon>Pseudomonadota</taxon>
        <taxon>Alphaproteobacteria</taxon>
        <taxon>Hyphomicrobiales</taxon>
        <taxon>Beijerinckiaceae</taxon>
        <taxon>Beijerinckia</taxon>
    </lineage>
</organism>